<keyword evidence="3" id="KW-1185">Reference proteome</keyword>
<feature type="transmembrane region" description="Helical" evidence="1">
    <location>
        <begin position="80"/>
        <end position="102"/>
    </location>
</feature>
<evidence type="ECO:0000313" key="2">
    <source>
        <dbReference type="EMBL" id="EMI58465.1"/>
    </source>
</evidence>
<dbReference type="Proteomes" id="UP000011885">
    <property type="component" value="Unassembled WGS sequence"/>
</dbReference>
<reference evidence="2 3" key="1">
    <citation type="journal article" date="2013" name="Mar. Genomics">
        <title>Expression of sulfatases in Rhodopirellula baltica and the diversity of sulfatases in the genus Rhodopirellula.</title>
        <authorList>
            <person name="Wegner C.E."/>
            <person name="Richter-Heitmann T."/>
            <person name="Klindworth A."/>
            <person name="Klockow C."/>
            <person name="Richter M."/>
            <person name="Achstetter T."/>
            <person name="Glockner F.O."/>
            <person name="Harder J."/>
        </authorList>
    </citation>
    <scope>NUCLEOTIDE SEQUENCE [LARGE SCALE GENOMIC DNA]</scope>
    <source>
        <strain evidence="2 3">SM41</strain>
    </source>
</reference>
<gene>
    <name evidence="2" type="ORF">RSSM_00095</name>
</gene>
<organism evidence="2 3">
    <name type="scientific">Rhodopirellula sallentina SM41</name>
    <dbReference type="NCBI Taxonomy" id="1263870"/>
    <lineage>
        <taxon>Bacteria</taxon>
        <taxon>Pseudomonadati</taxon>
        <taxon>Planctomycetota</taxon>
        <taxon>Planctomycetia</taxon>
        <taxon>Pirellulales</taxon>
        <taxon>Pirellulaceae</taxon>
        <taxon>Rhodopirellula</taxon>
    </lineage>
</organism>
<dbReference type="EMBL" id="ANOH01000005">
    <property type="protein sequence ID" value="EMI58465.1"/>
    <property type="molecule type" value="Genomic_DNA"/>
</dbReference>
<dbReference type="PATRIC" id="fig|1263870.3.peg.104"/>
<proteinExistence type="predicted"/>
<dbReference type="AlphaFoldDB" id="M5UAL4"/>
<name>M5UAL4_9BACT</name>
<accession>M5UAL4</accession>
<keyword evidence="1" id="KW-0812">Transmembrane</keyword>
<protein>
    <submittedName>
        <fullName evidence="2">Membrane protein</fullName>
    </submittedName>
</protein>
<keyword evidence="1" id="KW-1133">Transmembrane helix</keyword>
<evidence type="ECO:0000256" key="1">
    <source>
        <dbReference type="SAM" id="Phobius"/>
    </source>
</evidence>
<keyword evidence="1" id="KW-0472">Membrane</keyword>
<sequence>MAFSLLLLTAFSFTYITLHSMFVVSIPDQDTLVTTGYTPLPQILEYVELSPNHLSAKDLLEKFHEAESIWTLGSLTVIRLSLLCSWLFGWVAFTLAVGVFIISQWKKTKT</sequence>
<evidence type="ECO:0000313" key="3">
    <source>
        <dbReference type="Proteomes" id="UP000011885"/>
    </source>
</evidence>
<comment type="caution">
    <text evidence="2">The sequence shown here is derived from an EMBL/GenBank/DDBJ whole genome shotgun (WGS) entry which is preliminary data.</text>
</comment>